<sequence length="614" mass="67249">MTSANSMRDVLTAFSPSSDYLAISSGDGRIKIWDTLKGQMLSDFSDLLSNDDSSVLTKSGRGHLSVDYTCIKWISLDKKKKRKLGYSLVVLGTGTGDILALDAAAGHLKWKVNDCHPGGVTSISFSSQSSSIYSAGADGIVCKIDCMTGNMLEKFKASTKAISSLAVSPDGKLLATASAQLKVFKCANHKKLLKFSGHPGAVRCMTFTEDGNYLFSSSLGEKYIAVWEISGEKKQSASCVLNLEHPAVLLDARCNTQGDTDDPGLYVLAISEIGVCYIWYGKSLKELRNSKPTKVSVSSDDISSNHKGTLPTVLAAKLDTRAKPASHNVFVAYGLLIKPSFQRILVNHGLDVILNSPLDGILLPLRQYQKFQKKIDSRKAVSALDRANAEEALLPIPKLLQLADKKTSHAQELQNDLMSIDDSGTTSKAESMEGRLRSLGILSNCDGVSNDKTDSAIFKDINLKIAMPQKKMKAFVLSMGSDEAYKFLRVLVNMWQSKILDAYHILPWINSLLLNHNRYIVSQESATLILDSVYKISKSRGSVIELLLQLSGRLKLVTTQIDIAVNNKSQSMVGDHEMDKNEDDEEDADDVEETLFDEEYESDISSNDDEKDGQ</sequence>
<dbReference type="AlphaFoldDB" id="A0A7N0T7Q1"/>
<evidence type="ECO:0000256" key="2">
    <source>
        <dbReference type="ARBA" id="ARBA00023242"/>
    </source>
</evidence>
<keyword evidence="3" id="KW-0853">WD repeat</keyword>
<evidence type="ECO:0000259" key="5">
    <source>
        <dbReference type="Pfam" id="PF04003"/>
    </source>
</evidence>
<dbReference type="PROSITE" id="PS50082">
    <property type="entry name" value="WD_REPEATS_2"/>
    <property type="match status" value="2"/>
</dbReference>
<dbReference type="EnsemblPlants" id="Kaladp0024s0552.1.v1.1">
    <property type="protein sequence ID" value="Kaladp0024s0552.1.v1.1"/>
    <property type="gene ID" value="Kaladp0024s0552.v1.1"/>
</dbReference>
<feature type="compositionally biased region" description="Acidic residues" evidence="4">
    <location>
        <begin position="580"/>
        <end position="614"/>
    </location>
</feature>
<evidence type="ECO:0000256" key="1">
    <source>
        <dbReference type="ARBA" id="ARBA00004604"/>
    </source>
</evidence>
<dbReference type="Proteomes" id="UP000594263">
    <property type="component" value="Unplaced"/>
</dbReference>
<dbReference type="InterPro" id="IPR001680">
    <property type="entry name" value="WD40_rpt"/>
</dbReference>
<evidence type="ECO:0000313" key="7">
    <source>
        <dbReference type="Proteomes" id="UP000594263"/>
    </source>
</evidence>
<dbReference type="Pfam" id="PF00400">
    <property type="entry name" value="WD40"/>
    <property type="match status" value="4"/>
</dbReference>
<dbReference type="Gramene" id="Kaladp0024s0552.1.v1.1">
    <property type="protein sequence ID" value="Kaladp0024s0552.1.v1.1"/>
    <property type="gene ID" value="Kaladp0024s0552.v1.1"/>
</dbReference>
<evidence type="ECO:0000256" key="3">
    <source>
        <dbReference type="PROSITE-ProRule" id="PRU00221"/>
    </source>
</evidence>
<dbReference type="InterPro" id="IPR007148">
    <property type="entry name" value="SSU_processome_Utp12"/>
</dbReference>
<organism evidence="6 7">
    <name type="scientific">Kalanchoe fedtschenkoi</name>
    <name type="common">Lavender scallops</name>
    <name type="synonym">South American air plant</name>
    <dbReference type="NCBI Taxonomy" id="63787"/>
    <lineage>
        <taxon>Eukaryota</taxon>
        <taxon>Viridiplantae</taxon>
        <taxon>Streptophyta</taxon>
        <taxon>Embryophyta</taxon>
        <taxon>Tracheophyta</taxon>
        <taxon>Spermatophyta</taxon>
        <taxon>Magnoliopsida</taxon>
        <taxon>eudicotyledons</taxon>
        <taxon>Gunneridae</taxon>
        <taxon>Pentapetalae</taxon>
        <taxon>Saxifragales</taxon>
        <taxon>Crassulaceae</taxon>
        <taxon>Kalanchoe</taxon>
    </lineage>
</organism>
<feature type="domain" description="Small-subunit processome Utp12" evidence="5">
    <location>
        <begin position="468"/>
        <end position="558"/>
    </location>
</feature>
<dbReference type="SMART" id="SM00320">
    <property type="entry name" value="WD40"/>
    <property type="match status" value="5"/>
</dbReference>
<dbReference type="GO" id="GO:0005730">
    <property type="term" value="C:nucleolus"/>
    <property type="evidence" value="ECO:0007669"/>
    <property type="project" value="UniProtKB-SubCell"/>
</dbReference>
<protein>
    <recommendedName>
        <fullName evidence="5">Small-subunit processome Utp12 domain-containing protein</fullName>
    </recommendedName>
</protein>
<dbReference type="PANTHER" id="PTHR45290:SF1">
    <property type="entry name" value="OS03G0300300 PROTEIN"/>
    <property type="match status" value="1"/>
</dbReference>
<dbReference type="SUPFAM" id="SSF50998">
    <property type="entry name" value="Quinoprotein alcohol dehydrogenase-like"/>
    <property type="match status" value="1"/>
</dbReference>
<dbReference type="Gene3D" id="2.130.10.10">
    <property type="entry name" value="YVTN repeat-like/Quinoprotein amine dehydrogenase"/>
    <property type="match status" value="2"/>
</dbReference>
<dbReference type="InterPro" id="IPR011047">
    <property type="entry name" value="Quinoprotein_ADH-like_sf"/>
</dbReference>
<keyword evidence="7" id="KW-1185">Reference proteome</keyword>
<evidence type="ECO:0000256" key="4">
    <source>
        <dbReference type="SAM" id="MobiDB-lite"/>
    </source>
</evidence>
<evidence type="ECO:0000313" key="6">
    <source>
        <dbReference type="EnsemblPlants" id="Kaladp0024s0552.1.v1.1"/>
    </source>
</evidence>
<name>A0A7N0T7Q1_KALFE</name>
<feature type="repeat" description="WD" evidence="3">
    <location>
        <begin position="13"/>
        <end position="43"/>
    </location>
</feature>
<proteinExistence type="predicted"/>
<keyword evidence="2" id="KW-0539">Nucleus</keyword>
<dbReference type="PANTHER" id="PTHR45290">
    <property type="entry name" value="OS03G0300300 PROTEIN"/>
    <property type="match status" value="1"/>
</dbReference>
<feature type="repeat" description="WD" evidence="3">
    <location>
        <begin position="195"/>
        <end position="237"/>
    </location>
</feature>
<dbReference type="OMA" id="PCTALTW"/>
<accession>A0A7N0T7Q1</accession>
<dbReference type="Pfam" id="PF04003">
    <property type="entry name" value="Utp12"/>
    <property type="match status" value="1"/>
</dbReference>
<dbReference type="InterPro" id="IPR015943">
    <property type="entry name" value="WD40/YVTN_repeat-like_dom_sf"/>
</dbReference>
<feature type="region of interest" description="Disordered" evidence="4">
    <location>
        <begin position="572"/>
        <end position="614"/>
    </location>
</feature>
<reference evidence="6" key="1">
    <citation type="submission" date="2021-01" db="UniProtKB">
        <authorList>
            <consortium name="EnsemblPlants"/>
        </authorList>
    </citation>
    <scope>IDENTIFICATION</scope>
</reference>
<comment type="subcellular location">
    <subcellularLocation>
        <location evidence="1">Nucleus</location>
        <location evidence="1">Nucleolus</location>
    </subcellularLocation>
</comment>